<comment type="caution">
    <text evidence="3">The sequence shown here is derived from an EMBL/GenBank/DDBJ whole genome shotgun (WGS) entry which is preliminary data.</text>
</comment>
<dbReference type="InterPro" id="IPR031248">
    <property type="entry name" value="RNF213"/>
</dbReference>
<dbReference type="GO" id="GO:0004842">
    <property type="term" value="F:ubiquitin-protein transferase activity"/>
    <property type="evidence" value="ECO:0007669"/>
    <property type="project" value="InterPro"/>
</dbReference>
<evidence type="ECO:0000259" key="2">
    <source>
        <dbReference type="SMART" id="SM00382"/>
    </source>
</evidence>
<keyword evidence="4" id="KW-1185">Reference proteome</keyword>
<feature type="region of interest" description="Disordered" evidence="1">
    <location>
        <begin position="808"/>
        <end position="842"/>
    </location>
</feature>
<dbReference type="SUPFAM" id="SSF52540">
    <property type="entry name" value="P-loop containing nucleoside triphosphate hydrolases"/>
    <property type="match status" value="2"/>
</dbReference>
<dbReference type="SMART" id="SM00382">
    <property type="entry name" value="AAA"/>
    <property type="match status" value="2"/>
</dbReference>
<feature type="region of interest" description="Disordered" evidence="1">
    <location>
        <begin position="22"/>
        <end position="57"/>
    </location>
</feature>
<name>A0A8J2W044_9CRUS</name>
<evidence type="ECO:0000313" key="3">
    <source>
        <dbReference type="EMBL" id="CAH0100388.1"/>
    </source>
</evidence>
<feature type="compositionally biased region" description="Polar residues" evidence="1">
    <location>
        <begin position="42"/>
        <end position="53"/>
    </location>
</feature>
<organism evidence="3 4">
    <name type="scientific">Daphnia galeata</name>
    <dbReference type="NCBI Taxonomy" id="27404"/>
    <lineage>
        <taxon>Eukaryota</taxon>
        <taxon>Metazoa</taxon>
        <taxon>Ecdysozoa</taxon>
        <taxon>Arthropoda</taxon>
        <taxon>Crustacea</taxon>
        <taxon>Branchiopoda</taxon>
        <taxon>Diplostraca</taxon>
        <taxon>Cladocera</taxon>
        <taxon>Anomopoda</taxon>
        <taxon>Daphniidae</taxon>
        <taxon>Daphnia</taxon>
    </lineage>
</organism>
<gene>
    <name evidence="3" type="ORF">DGAL_LOCUS2618</name>
</gene>
<feature type="compositionally biased region" description="Acidic residues" evidence="1">
    <location>
        <begin position="813"/>
        <end position="841"/>
    </location>
</feature>
<evidence type="ECO:0000256" key="1">
    <source>
        <dbReference type="SAM" id="MobiDB-lite"/>
    </source>
</evidence>
<dbReference type="InterPro" id="IPR027417">
    <property type="entry name" value="P-loop_NTPase"/>
</dbReference>
<dbReference type="PANTHER" id="PTHR22605">
    <property type="entry name" value="RZ-TYPE DOMAIN-CONTAINING PROTEIN"/>
    <property type="match status" value="1"/>
</dbReference>
<protein>
    <recommendedName>
        <fullName evidence="2">AAA+ ATPase domain-containing protein</fullName>
    </recommendedName>
</protein>
<proteinExistence type="predicted"/>
<dbReference type="GO" id="GO:0016887">
    <property type="term" value="F:ATP hydrolysis activity"/>
    <property type="evidence" value="ECO:0007669"/>
    <property type="project" value="InterPro"/>
</dbReference>
<dbReference type="InterPro" id="IPR003593">
    <property type="entry name" value="AAA+_ATPase"/>
</dbReference>
<dbReference type="EMBL" id="CAKKLH010000035">
    <property type="protein sequence ID" value="CAH0100388.1"/>
    <property type="molecule type" value="Genomic_DNA"/>
</dbReference>
<dbReference type="OrthoDB" id="2423195at2759"/>
<dbReference type="Proteomes" id="UP000789390">
    <property type="component" value="Unassembled WGS sequence"/>
</dbReference>
<dbReference type="Gene3D" id="3.40.50.300">
    <property type="entry name" value="P-loop containing nucleotide triphosphate hydrolases"/>
    <property type="match status" value="1"/>
</dbReference>
<accession>A0A8J2W044</accession>
<sequence length="4528" mass="514245">MRVCMLHKNCQQRIPSHFGFELANRRMGGGRKPLKSDKDGETSTNANNQTSQQDVHKVETRIEVGELSDTLEPVIVPKGDMKPHDEIGVIVQELISSFTIASNGAKNMNSTGDANMQKFVSSASRNDTSVQNFRHDRNTVENVREKEPLTQAELPSNSIPTNEKKKIEPNANTDLSLETSVNLPFEDPPWTATVFIAAPFVKNHYLAITGEDQNLGKWKQPQGKFESIFQISKDLHIFKGIVPIPSRNKMFKFVHLNMDDQKIEYEGDGPMDNRSEELLPDSWNFFIFKPKKAKSMMGKVREWGESLAKYMYKWETKESIAKEFFNIVFNNTLENIIPDWDAVFEFVKDSLHKIQQAVGNDCSNAGFRQFLNEWLQDPELQVNFDKLFLLLFGTYTTGVYLPKLREVLESVSKEFSPYLLNFQNVRRNRQDFIGVLERIAILAGRDFWWILFRSGELYNRQSGILRKLDHREVSKSILKILQENPGILLDQQESAARVADYLIRWNEIDELYCNLYPIFAQNVNYQPILDPLLLRHLLICKTGMDDLKKVLRSNFLRKTYQSLPLEETTDLSAHQEAIFLFNEAIATIFKQKLVDVIRLACWTPGYLLPFVVPVVEAIVIQQLKMSSNFTLEEYRYFAKLEDIGFDNFPQAKQQIEIRLLKMTKDHRKGIPFLERPKVVDLQKAISRLPRKFFNNLHSVLKKPGMSADNTLKPYRKGSTKSIVELLENHFDQLDEILKKIQNRQVPLIELSSLHDPQVQDCLKNIGLTDRKLAELRQEVEELRGRHNLYGFLYSRFSRFDVISRPADHHEDNFENDEDDLENDESDSVNAEGDLENDEDDENARNLETIEIFEAKEWEVFLKEIDSERSILTLQDALALPLPLPLASAKWLFEVKQCTLFMENIWHSMVKSTKQIYPLCKEDLGNFVGDCATKWKNLARTVAGGTASFKDMDEITRLQPDPNVLSRKHLLQSQHIEGVATAYRNFKNLQELRHLIGPFVATLRFFSIKERGPIDSLYDFVDNNLLKQWDSSTLAQIKETGILRVVNEDLNIDPERPETRNAMQFVSSLMTDEKRSPLIDWLREKDEKDMEAMGKILQGSLLVAYGQLQTLRTRIAPFLQNEFNTYQDLLQVVRISEERFAKRISGRVQPIDCKWLANMLPEIQAAVRASVISPSEDAKEKLAKLHQVVIDPKNESYSIEIRLRPAGSLSIEELKQSFQLLDMATVDITVMDDDDDSEDIVGRTRKNVGLIEKLSGVFGLLFASGCVTYTFRHQIVIDMAALETEIQLMQETESWNNHWKEIEEMPLLSLFSRGYLLQLADLIGRNKLEDVVSILRILLPSATLKIESLVNRLIKRAPRIGDEEDWLSTAQLFKILRDLNQLIEAVFHEKNPELTLPPFLVSYGRTLQSHFIDKSVVILNVSRDLLVGSALAAYISMTHQPIEPSRILFVTANTDKPEIERFMKLWSVANVDKDFFVIVHIERLTAACATAVREGVDRLLPERRAKLLLLAQHHYRVQSTKSLGARLGLVSDRLLEINFTADQLRQCFSSLLPNAANLHFFTSKLPGCGKSQQAMQNASDLMPSPDYYRISVRTGSVEELLASLKKVENLSSKTRKGAAFLHLDIAHSVSLEFNDILLSLLMHGALYDPKKAKLGYWMISRQTSIALEFASPLGASEFPVIAYLGKHHVCECNKSFFTYDLATMPRILGQPILVNRSNALVATGKFLQLKQAGQEGLRMWDDLCSLPETLMLDPLPEEVTFDLLVASFQHIDHRNAPTFSALNAMASFLHRHICAMIECMWFNGSAVYLFEREDLARVFKLNVFNMLLKVANDSITRCWSIVDQGRKLVEMDWTYRQRAMFLLGLNEDGFVTGMNIVGRDADALKNMFHASLLPILQQQCLRFQELRGFRNLMQTTEGAEVILNAMRSLLLLDGTATSAVKVYQLDSHPKNTPASTRLRELIGQEQGYVLTGDNITKMMFALYRIRSGLPVVAFGEAGVGKSALFRFLIQTLLGHTFEVCNVNSGTTIQDVEDMIDSAMKIIMVNFEAQVFLFFDEMNTADPCVIAFLKELMLDRHCHGTILPENLHLMGAANPYRHLHEVDKEAAVGLAFRFAQSTQNDNGSHDQTDRRSLIYRVNELPLAFYDHIYDFGRLCDEAENTYIDEICQHGLSGFNSKCVEWFVTIIQKSHQVARALSVDPESAVSLRDTTRAVQIFRWFCRAPAGTKMTGGDVGKAADLTIYLVYAFRFRKRKIFLENVFGKYQSASKNMSDVSRIIAKMLYQQAHGASIGAGAIALNDALCENLFALYVCVLNGIFLIIVGRPGSSKSLSVEILKLVLSPGNHTLRNSLGDLPAITELYFQCSPMSTSSGFKALFESAQRLSVDPKTMLAMVVLDELGLADMSPEKPIKVLHSELERQSVLTSGEKQQSPFSVVALSNWVVDAAQVNRGILILRTQADKKDLLASAEQLADSLIAKFAKESERKRIRRMLIESLESVVSTYQELDKREEIGGGHFFSMRDFFFCVKNFVCSVFETFSRMGNVGDIRISQYLLIQSAIRNFGGHEKARKLVRKTMALNLEMNVNVVPVTSPLDLIVANIQDSSKELSIHIARHLMILNRSLIGLQLLNRHVKNKLDNGTNWNVLFGSCFPGDLQVTAVTRKLRQVEQAIRAGGVLILCHADQLFESLYMVLNQQYWAQGEVTMTQIALGPSIRAIALPNGPFRIIALQDTDVALNRELMSPAILSRFEKHELRPSHLLDDTGRTWLNAIESHPIWLAIPVVIKRQKLIYGYHEESFASLALHLQDGGIPMELEEAGEEDPNGANAIWMRAANPMAMIKLERDFGIHHPELQEFCQRYRHNFILESIEDALSNVKSNRMVLMTNTLRHLEITLVDSFTIQLFDVQTELELVRLLDSVDDAELADPDFCVIVQYDAVTGPIEQFQLAKYEVEQRFEKTKCRVVFVVHVDPRPINMHWVFSFGDGWDYCFVDEVVQSGLADQHQIPLRKLVQSPADQPLSSFIVNMPSESFKSLLLEMLGPVLQTSLASLRSSLGQFYSGVQCLLAQLKESRITWNVVDGVSDVNFDSSSSLTEGLWGVFKHKISNPLAHLLLISDVWRVSDKSSKKLWCNFVEANYPDRLMSLNSSDSLVQIPIGFRSCTRPFGRLLASFDISYAQRTESRLNGPLQWLLDNVAKNQEDDSQKIKEDYFLDWFLLRIPPHLHSCLRNVPLPKMSYLVDNLFEEAGMFFLDWEHWQAEVIAALELVSIASFAKADVDHDFWSDAPGRLRNWKFFTEAAARLSLATLASSDVLNSHERFMQSVSSIEVSPALTKLLDSVEDLPQLWLCLRITKRILLFDPQSKITLPELQVSSPHRLFENLTELVITSVIRPRVSSGGQARRFVRQADLYALLKSTSACNSSQELAKILGECPTTNSIVLLEENINGNCSSCTHPLTTTADDEVDDSPVNHLRTPNDKVIESLFQDHQKFMFFFERVAELFIQQHKNNPHDVREFLLFLLSPDSRLRVSWRFLTVIVRTVLSTRSGITIIDELLLTIRCNRLTREQNANAYNLLLALLACSDQDVQNELEDEPALDVIQAAMTDNWTVGRIRQLALIRQQLTEDENVIVNVIEEWSRWRKNQPDQTITDSLLFFILRFSSAEGDQIRLSHIFRNPRIAEELKHRKVISDYIKTLSPLSLGFTMQSANITANPFQERLLDGDRFGTEDLFQYYPLLVNLQPDWAPFVARLAYHAFDIFETKRIRLLKEMTTNLVAVAQFLLPGIDNHPYLPSFTLEAMRWFVCNCGTLNCVGNCGHPTPESICVNCRVALSQAYPTPRAGVRRATARDFQPPCGIYVTRTPNRTPTFSARNCSPVVTRFALLLNSLALMNAALNPRTDQHAIVHLLLTLPLVERQQVEDRRSLIQLLSNHVIVHLDLLCQLLVTSRPQLTMTDKFRIGHLLLHKLFASLNPSFLAHATDFANGTQAREAFENGLAELLAQQGNLAEELDHIAGQSDEASKAFRQSLLHNETSHWAYARRIFADRQSVQLELARNDRLRLSFPFLNFLLDDDNWMRKLNALHYLGEAMRFIALVRTILQGELTLEEANRMSIAQGLEKMTEIVLQKPVILDRGRPVASQEHVMNLFDGFKQLWDRFSQLQNAEKKTFLDYFECQQVDVNVRPKTVLEKTAPLILILAGSELPETTFSCQLLSHAVEAAASIALTSFVQPLCRVGSGRVRLSCSSAATITDFDESLHAHVQTEEVDRFIRDHVIDRTTLQLAESFAMSAILGSAGSTIAEDLSLDTIPEFVFKDDMESGNFLTILERRSLAWQPSSIPPQLQELILADLEKNRSLAEARSILISAITHLHSNTEPLIISKVRKDYITDVLEELLNAEILTERHMSNATLGVLNRHLRLEVRHVFGLLKAIMSRMKGDDIFGGRIPEGWTTMLPEHLAQLTGQQLRADAQPDGFLETLLQLVTIVSSSQPVPVDLTPEKSLLYAIRQIEGPEWNGIPVELKMENLGHVLLIAESLAKK</sequence>
<feature type="domain" description="AAA+ ATPase" evidence="2">
    <location>
        <begin position="1986"/>
        <end position="2122"/>
    </location>
</feature>
<dbReference type="PANTHER" id="PTHR22605:SF16">
    <property type="entry name" value="E3 UBIQUITIN-PROTEIN LIGASE RNF213"/>
    <property type="match status" value="1"/>
</dbReference>
<evidence type="ECO:0000313" key="4">
    <source>
        <dbReference type="Proteomes" id="UP000789390"/>
    </source>
</evidence>
<reference evidence="3" key="1">
    <citation type="submission" date="2021-11" db="EMBL/GenBank/DDBJ databases">
        <authorList>
            <person name="Schell T."/>
        </authorList>
    </citation>
    <scope>NUCLEOTIDE SEQUENCE</scope>
    <source>
        <strain evidence="3">M5</strain>
    </source>
</reference>
<feature type="domain" description="AAA+ ATPase" evidence="2">
    <location>
        <begin position="2312"/>
        <end position="2460"/>
    </location>
</feature>